<protein>
    <submittedName>
        <fullName evidence="2">Uncharacterized protein</fullName>
    </submittedName>
</protein>
<name>A0AAE0TNZ8_9PEZI</name>
<accession>A0AAE0TNZ8</accession>
<reference evidence="2" key="1">
    <citation type="submission" date="2023-07" db="EMBL/GenBank/DDBJ databases">
        <title>Black Yeasts Isolated from many extreme environments.</title>
        <authorList>
            <person name="Coleine C."/>
            <person name="Stajich J.E."/>
            <person name="Selbmann L."/>
        </authorList>
    </citation>
    <scope>NUCLEOTIDE SEQUENCE</scope>
    <source>
        <strain evidence="2">CCFEE 5485</strain>
    </source>
</reference>
<comment type="caution">
    <text evidence="2">The sequence shown here is derived from an EMBL/GenBank/DDBJ whole genome shotgun (WGS) entry which is preliminary data.</text>
</comment>
<dbReference type="Proteomes" id="UP001274830">
    <property type="component" value="Unassembled WGS sequence"/>
</dbReference>
<evidence type="ECO:0000313" key="2">
    <source>
        <dbReference type="EMBL" id="KAK3670355.1"/>
    </source>
</evidence>
<proteinExistence type="predicted"/>
<sequence>MEPPTGPASSRSWRQPRTPREPHTPRPYNAQVAHSSSKKWISPRLKANIDNNSRNPGSYDRSSRTPANNNRSSLMAAGNKSSNRSKNSQQIKSASGHTQYNFEREQVCPKSDVWPMDFAVQQHRQDWVAMRRQQNFEASKRGRAERAEKRRLEITIGESFPDPTPIRPLLDSRIMMGRFIHHKFIHRSIPAEDFSPILTLQTAFHPATERWKPDVAPWPSLHESDYEGDSRPGGKQETVHGRFLPLPRVKDQRINWQQRALAKQYRLDDRYTNMNFGVEHYNFLDEHGAWTIGFHFNSYMINWQEIFFRLYTVPDLEFEKYYPGSCPEEGDGKWVIDDDGMHALGGELLALLGEPGYYGPR</sequence>
<dbReference type="AlphaFoldDB" id="A0AAE0TNZ8"/>
<feature type="compositionally biased region" description="Polar residues" evidence="1">
    <location>
        <begin position="64"/>
        <end position="73"/>
    </location>
</feature>
<keyword evidence="3" id="KW-1185">Reference proteome</keyword>
<feature type="region of interest" description="Disordered" evidence="1">
    <location>
        <begin position="1"/>
        <end position="102"/>
    </location>
</feature>
<gene>
    <name evidence="2" type="ORF">LTR78_009809</name>
</gene>
<dbReference type="EMBL" id="JAUTXT010000058">
    <property type="protein sequence ID" value="KAK3670355.1"/>
    <property type="molecule type" value="Genomic_DNA"/>
</dbReference>
<feature type="compositionally biased region" description="Low complexity" evidence="1">
    <location>
        <begin position="79"/>
        <end position="93"/>
    </location>
</feature>
<evidence type="ECO:0000256" key="1">
    <source>
        <dbReference type="SAM" id="MobiDB-lite"/>
    </source>
</evidence>
<organism evidence="2 3">
    <name type="scientific">Recurvomyces mirabilis</name>
    <dbReference type="NCBI Taxonomy" id="574656"/>
    <lineage>
        <taxon>Eukaryota</taxon>
        <taxon>Fungi</taxon>
        <taxon>Dikarya</taxon>
        <taxon>Ascomycota</taxon>
        <taxon>Pezizomycotina</taxon>
        <taxon>Dothideomycetes</taxon>
        <taxon>Dothideomycetidae</taxon>
        <taxon>Mycosphaerellales</taxon>
        <taxon>Teratosphaeriaceae</taxon>
        <taxon>Recurvomyces</taxon>
    </lineage>
</organism>
<evidence type="ECO:0000313" key="3">
    <source>
        <dbReference type="Proteomes" id="UP001274830"/>
    </source>
</evidence>